<organism evidence="8 9">
    <name type="scientific">Platanthera zijinensis</name>
    <dbReference type="NCBI Taxonomy" id="2320716"/>
    <lineage>
        <taxon>Eukaryota</taxon>
        <taxon>Viridiplantae</taxon>
        <taxon>Streptophyta</taxon>
        <taxon>Embryophyta</taxon>
        <taxon>Tracheophyta</taxon>
        <taxon>Spermatophyta</taxon>
        <taxon>Magnoliopsida</taxon>
        <taxon>Liliopsida</taxon>
        <taxon>Asparagales</taxon>
        <taxon>Orchidaceae</taxon>
        <taxon>Orchidoideae</taxon>
        <taxon>Orchideae</taxon>
        <taxon>Orchidinae</taxon>
        <taxon>Platanthera</taxon>
    </lineage>
</organism>
<feature type="region of interest" description="Disordered" evidence="6">
    <location>
        <begin position="157"/>
        <end position="189"/>
    </location>
</feature>
<gene>
    <name evidence="8" type="primary">GT-2</name>
    <name evidence="8" type="ORF">KSP39_PZI022492</name>
</gene>
<dbReference type="InterPro" id="IPR044822">
    <property type="entry name" value="Myb_DNA-bind_4"/>
</dbReference>
<evidence type="ECO:0000256" key="2">
    <source>
        <dbReference type="ARBA" id="ARBA00023015"/>
    </source>
</evidence>
<keyword evidence="9" id="KW-1185">Reference proteome</keyword>
<dbReference type="PROSITE" id="PS50090">
    <property type="entry name" value="MYB_LIKE"/>
    <property type="match status" value="1"/>
</dbReference>
<protein>
    <submittedName>
        <fullName evidence="8">Trihelix transcription factor GT-2</fullName>
    </submittedName>
</protein>
<proteinExistence type="predicted"/>
<dbReference type="AlphaFoldDB" id="A0AAP0AWC8"/>
<feature type="region of interest" description="Disordered" evidence="6">
    <location>
        <begin position="293"/>
        <end position="355"/>
    </location>
</feature>
<dbReference type="Proteomes" id="UP001418222">
    <property type="component" value="Unassembled WGS sequence"/>
</dbReference>
<comment type="caution">
    <text evidence="8">The sequence shown here is derived from an EMBL/GenBank/DDBJ whole genome shotgun (WGS) entry which is preliminary data.</text>
</comment>
<feature type="region of interest" description="Disordered" evidence="6">
    <location>
        <begin position="595"/>
        <end position="640"/>
    </location>
</feature>
<keyword evidence="2" id="KW-0805">Transcription regulation</keyword>
<evidence type="ECO:0000256" key="5">
    <source>
        <dbReference type="ARBA" id="ARBA00023242"/>
    </source>
</evidence>
<feature type="compositionally biased region" description="Low complexity" evidence="6">
    <location>
        <begin position="157"/>
        <end position="182"/>
    </location>
</feature>
<evidence type="ECO:0000256" key="1">
    <source>
        <dbReference type="ARBA" id="ARBA00004123"/>
    </source>
</evidence>
<dbReference type="GO" id="GO:0003677">
    <property type="term" value="F:DNA binding"/>
    <property type="evidence" value="ECO:0007669"/>
    <property type="project" value="UniProtKB-KW"/>
</dbReference>
<feature type="region of interest" description="Disordered" evidence="6">
    <location>
        <begin position="26"/>
        <end position="54"/>
    </location>
</feature>
<keyword evidence="5" id="KW-0539">Nucleus</keyword>
<dbReference type="FunFam" id="1.10.10.60:FF:000092">
    <property type="entry name" value="Trihelix transcription factor GT-2"/>
    <property type="match status" value="1"/>
</dbReference>
<dbReference type="Pfam" id="PF13837">
    <property type="entry name" value="Myb_DNA-bind_4"/>
    <property type="match status" value="1"/>
</dbReference>
<feature type="compositionally biased region" description="Polar residues" evidence="6">
    <location>
        <begin position="627"/>
        <end position="640"/>
    </location>
</feature>
<sequence length="640" mass="70390">MQSGYGVSEIQQFMADTSVHSTLFSISSTTPATNPSAGGGGGDAQEIHHSAASSANSHKLINPFHHHHHHHAHKPPPSPAAMEFSHFHSIPITQQLFTRLPHPHHHQFQLFQNNPAAHYDHRRRLLDHDPVPENHSATGGTMPSFLAASMNFKLAVDDSSGSGSKDGLNNDNNNNNNNISGGILHGDDASESRLRPWHREEDCSIKEPFCRRPLDLDCINRNNKRCKEKETDEPHFAKLISREAAGTGAGGLDNSHQPASGSNYKLFSELEAIYRPGSSNLFTSGGGAYNKTTNNAANQTTGSGSALTGDDHPLMPTSGAPESRADENNSTGGEAHQNVKKTHQHSRRRRQRKKAQMDSIAAFFETLVKQLMDHQELLHSKFIDAMERRDVERAAREDALREQEASRAMREAAARAHDRALAAARESAMISFLEKITGETITLPSLPQQLANIPSAAGEEKLKNRAFSTAMMKTTRWPKAEVHTLIAVRSGLEGRFQEPGLKGPLWEEVSSAMAAVGYHRSAKRCKEKWENINKYFRKAKYSGRKRSQHSKTCPYFQQLDQLYSNPLPLPQSASPAIKSSDLLDALVVAGADFTDGEEAGESDLSRTQAEEEDPPPPLPPPTTTATKNQNHPCSFNDGMQ</sequence>
<keyword evidence="3" id="KW-0238">DNA-binding</keyword>
<evidence type="ECO:0000259" key="7">
    <source>
        <dbReference type="PROSITE" id="PS50090"/>
    </source>
</evidence>
<dbReference type="InterPro" id="IPR001005">
    <property type="entry name" value="SANT/Myb"/>
</dbReference>
<dbReference type="PANTHER" id="PTHR21654:SF31">
    <property type="entry name" value="OS02G0104500 PROTEIN"/>
    <property type="match status" value="1"/>
</dbReference>
<dbReference type="Gene3D" id="1.10.10.60">
    <property type="entry name" value="Homeodomain-like"/>
    <property type="match status" value="1"/>
</dbReference>
<dbReference type="CDD" id="cd12203">
    <property type="entry name" value="GT1"/>
    <property type="match status" value="1"/>
</dbReference>
<name>A0AAP0AWC8_9ASPA</name>
<evidence type="ECO:0000313" key="8">
    <source>
        <dbReference type="EMBL" id="KAK8916991.1"/>
    </source>
</evidence>
<feature type="compositionally biased region" description="Polar residues" evidence="6">
    <location>
        <begin position="26"/>
        <end position="36"/>
    </location>
</feature>
<dbReference type="PANTHER" id="PTHR21654">
    <property type="entry name" value="FI21293P1"/>
    <property type="match status" value="1"/>
</dbReference>
<feature type="compositionally biased region" description="Basic residues" evidence="6">
    <location>
        <begin position="338"/>
        <end position="354"/>
    </location>
</feature>
<dbReference type="GO" id="GO:0005634">
    <property type="term" value="C:nucleus"/>
    <property type="evidence" value="ECO:0007669"/>
    <property type="project" value="UniProtKB-SubCell"/>
</dbReference>
<comment type="subcellular location">
    <subcellularLocation>
        <location evidence="1">Nucleus</location>
    </subcellularLocation>
</comment>
<accession>A0AAP0AWC8</accession>
<dbReference type="GO" id="GO:0006355">
    <property type="term" value="P:regulation of DNA-templated transcription"/>
    <property type="evidence" value="ECO:0007669"/>
    <property type="project" value="UniProtKB-ARBA"/>
</dbReference>
<evidence type="ECO:0000313" key="9">
    <source>
        <dbReference type="Proteomes" id="UP001418222"/>
    </source>
</evidence>
<feature type="domain" description="Myb-like" evidence="7">
    <location>
        <begin position="469"/>
        <end position="533"/>
    </location>
</feature>
<evidence type="ECO:0000256" key="4">
    <source>
        <dbReference type="ARBA" id="ARBA00023163"/>
    </source>
</evidence>
<feature type="compositionally biased region" description="Low complexity" evidence="6">
    <location>
        <begin position="293"/>
        <end position="302"/>
    </location>
</feature>
<evidence type="ECO:0000256" key="6">
    <source>
        <dbReference type="SAM" id="MobiDB-lite"/>
    </source>
</evidence>
<keyword evidence="4" id="KW-0804">Transcription</keyword>
<reference evidence="8 9" key="1">
    <citation type="journal article" date="2022" name="Nat. Plants">
        <title>Genomes of leafy and leafless Platanthera orchids illuminate the evolution of mycoheterotrophy.</title>
        <authorList>
            <person name="Li M.H."/>
            <person name="Liu K.W."/>
            <person name="Li Z."/>
            <person name="Lu H.C."/>
            <person name="Ye Q.L."/>
            <person name="Zhang D."/>
            <person name="Wang J.Y."/>
            <person name="Li Y.F."/>
            <person name="Zhong Z.M."/>
            <person name="Liu X."/>
            <person name="Yu X."/>
            <person name="Liu D.K."/>
            <person name="Tu X.D."/>
            <person name="Liu B."/>
            <person name="Hao Y."/>
            <person name="Liao X.Y."/>
            <person name="Jiang Y.T."/>
            <person name="Sun W.H."/>
            <person name="Chen J."/>
            <person name="Chen Y.Q."/>
            <person name="Ai Y."/>
            <person name="Zhai J.W."/>
            <person name="Wu S.S."/>
            <person name="Zhou Z."/>
            <person name="Hsiao Y.Y."/>
            <person name="Wu W.L."/>
            <person name="Chen Y.Y."/>
            <person name="Lin Y.F."/>
            <person name="Hsu J.L."/>
            <person name="Li C.Y."/>
            <person name="Wang Z.W."/>
            <person name="Zhao X."/>
            <person name="Zhong W.Y."/>
            <person name="Ma X.K."/>
            <person name="Ma L."/>
            <person name="Huang J."/>
            <person name="Chen G.Z."/>
            <person name="Huang M.Z."/>
            <person name="Huang L."/>
            <person name="Peng D.H."/>
            <person name="Luo Y.B."/>
            <person name="Zou S.Q."/>
            <person name="Chen S.P."/>
            <person name="Lan S."/>
            <person name="Tsai W.C."/>
            <person name="Van de Peer Y."/>
            <person name="Liu Z.J."/>
        </authorList>
    </citation>
    <scope>NUCLEOTIDE SEQUENCE [LARGE SCALE GENOMIC DNA]</scope>
    <source>
        <strain evidence="8">Lor287</strain>
    </source>
</reference>
<dbReference type="EMBL" id="JBBWWQ010000020">
    <property type="protein sequence ID" value="KAK8916991.1"/>
    <property type="molecule type" value="Genomic_DNA"/>
</dbReference>
<evidence type="ECO:0000256" key="3">
    <source>
        <dbReference type="ARBA" id="ARBA00023125"/>
    </source>
</evidence>